<dbReference type="EMBL" id="JAGDFM010000884">
    <property type="protein sequence ID" value="KAG7375897.1"/>
    <property type="molecule type" value="Genomic_DNA"/>
</dbReference>
<proteinExistence type="predicted"/>
<sequence length="98" mass="10750">MTKVLGGCYYPTLALAFPLLRRIKKVLGGPAIFAKQAALVGRHEFQADVLSMMHRARDAILDLFKERFSGVNIDLMLSTGCSSHGCLQLLRATVDSRA</sequence>
<accession>A0A8T1V3P7</accession>
<keyword evidence="2" id="KW-1185">Reference proteome</keyword>
<protein>
    <submittedName>
        <fullName evidence="1">Uncharacterized protein</fullName>
    </submittedName>
</protein>
<name>A0A8T1V3P7_9STRA</name>
<evidence type="ECO:0000313" key="2">
    <source>
        <dbReference type="Proteomes" id="UP000694044"/>
    </source>
</evidence>
<reference evidence="1" key="1">
    <citation type="submission" date="2021-02" db="EMBL/GenBank/DDBJ databases">
        <authorList>
            <person name="Palmer J.M."/>
        </authorList>
    </citation>
    <scope>NUCLEOTIDE SEQUENCE</scope>
    <source>
        <strain evidence="1">SCRP734</strain>
    </source>
</reference>
<evidence type="ECO:0000313" key="1">
    <source>
        <dbReference type="EMBL" id="KAG7375897.1"/>
    </source>
</evidence>
<dbReference type="OrthoDB" id="127785at2759"/>
<organism evidence="1 2">
    <name type="scientific">Phytophthora pseudosyringae</name>
    <dbReference type="NCBI Taxonomy" id="221518"/>
    <lineage>
        <taxon>Eukaryota</taxon>
        <taxon>Sar</taxon>
        <taxon>Stramenopiles</taxon>
        <taxon>Oomycota</taxon>
        <taxon>Peronosporomycetes</taxon>
        <taxon>Peronosporales</taxon>
        <taxon>Peronosporaceae</taxon>
        <taxon>Phytophthora</taxon>
    </lineage>
</organism>
<comment type="caution">
    <text evidence="1">The sequence shown here is derived from an EMBL/GenBank/DDBJ whole genome shotgun (WGS) entry which is preliminary data.</text>
</comment>
<dbReference type="Proteomes" id="UP000694044">
    <property type="component" value="Unassembled WGS sequence"/>
</dbReference>
<dbReference type="AlphaFoldDB" id="A0A8T1V3P7"/>
<gene>
    <name evidence="1" type="ORF">PHYPSEUDO_014906</name>
</gene>